<comment type="caution">
    <text evidence="2">The sequence shown here is derived from an EMBL/GenBank/DDBJ whole genome shotgun (WGS) entry which is preliminary data.</text>
</comment>
<evidence type="ECO:0000313" key="2">
    <source>
        <dbReference type="EMBL" id="KAF4632599.1"/>
    </source>
</evidence>
<dbReference type="Proteomes" id="UP000566819">
    <property type="component" value="Unassembled WGS sequence"/>
</dbReference>
<dbReference type="PANTHER" id="PTHR39142:SF1">
    <property type="entry name" value="AEL197CP"/>
    <property type="match status" value="1"/>
</dbReference>
<dbReference type="InterPro" id="IPR024338">
    <property type="entry name" value="MID1/Yam8"/>
</dbReference>
<dbReference type="AlphaFoldDB" id="A0A8H4RMA6"/>
<protein>
    <recommendedName>
        <fullName evidence="4">FZ domain-containing protein</fullName>
    </recommendedName>
</protein>
<proteinExistence type="predicted"/>
<dbReference type="EMBL" id="JAAMPI010000333">
    <property type="protein sequence ID" value="KAF4632599.1"/>
    <property type="molecule type" value="Genomic_DNA"/>
</dbReference>
<reference evidence="2 3" key="1">
    <citation type="submission" date="2020-03" db="EMBL/GenBank/DDBJ databases">
        <title>Draft Genome Sequence of Cudoniella acicularis.</title>
        <authorList>
            <person name="Buettner E."/>
            <person name="Kellner H."/>
        </authorList>
    </citation>
    <scope>NUCLEOTIDE SEQUENCE [LARGE SCALE GENOMIC DNA]</scope>
    <source>
        <strain evidence="2 3">DSM 108380</strain>
    </source>
</reference>
<dbReference type="GO" id="GO:0098703">
    <property type="term" value="P:calcium ion import across plasma membrane"/>
    <property type="evidence" value="ECO:0007669"/>
    <property type="project" value="InterPro"/>
</dbReference>
<gene>
    <name evidence="2" type="ORF">G7Y89_g5527</name>
</gene>
<dbReference type="Pfam" id="PF12929">
    <property type="entry name" value="Mid1"/>
    <property type="match status" value="1"/>
</dbReference>
<dbReference type="OrthoDB" id="5405745at2759"/>
<dbReference type="GO" id="GO:0005262">
    <property type="term" value="F:calcium channel activity"/>
    <property type="evidence" value="ECO:0007669"/>
    <property type="project" value="InterPro"/>
</dbReference>
<evidence type="ECO:0000256" key="1">
    <source>
        <dbReference type="SAM" id="MobiDB-lite"/>
    </source>
</evidence>
<sequence length="676" mass="73967">MPLPKLSPLQSRLAASLLASVMLLLLYFAFSSPHFAYAADVDSILPEDHNHERLLEPPFPDLETDPFELRELSYEPEFLGFDRGIIGRAPSINEPTGLINNVPVTPNIELGQTVSYIFHNASLFGQKSTTSAFLLPPSLRKRNLIEEDFDINPRDELGDTDDPEDQKLKPRQSSSTTFRTLYVSVNTCIQPEPVDNTTEILPPQLQLYISQSSNNTNPGPGNSPQDMIDLVEGYGLYELNATGDVYIGLYGKNDTAFKGVWNAEIAASIDAPYHYFHNISNPNLALVDSDSASAFLLADNPQKFDSGNSDTGKWTSSNMPFVLFASDANDRSMLGLQNSYCGLRMTSERKPVDTGQTTSGYQTSLTYKLQTGLTKRDESLPNQQFYIDGLTENSEYKATLAIRGNSTSFGDNIVGGGGQVFQMITFRTTSDSNCGVIFNLTFCDNVAYSVPTNPNLNMSSTDLANWYDTGASSAYVFFNKVIAQIPCDTTSSAQYSLAANCTLCETAYKQWLCAVMIPRCIDFSSTETYLQPRAMGQPFPNGSFLSPDLSAANQTLATNGSRVPSIDSGIGPGPYKEILPCDELCYNLVRACPASMGFSCPVPHDSTFSTSYGVTNLSESEDANLTFGKVTGRWSRPEVKTKGLPYRHVKLQQKLSEHLSTTPPSPGSSLDESGKS</sequence>
<organism evidence="2 3">
    <name type="scientific">Cudoniella acicularis</name>
    <dbReference type="NCBI Taxonomy" id="354080"/>
    <lineage>
        <taxon>Eukaryota</taxon>
        <taxon>Fungi</taxon>
        <taxon>Dikarya</taxon>
        <taxon>Ascomycota</taxon>
        <taxon>Pezizomycotina</taxon>
        <taxon>Leotiomycetes</taxon>
        <taxon>Helotiales</taxon>
        <taxon>Tricladiaceae</taxon>
        <taxon>Cudoniella</taxon>
    </lineage>
</organism>
<feature type="region of interest" description="Disordered" evidence="1">
    <location>
        <begin position="652"/>
        <end position="676"/>
    </location>
</feature>
<accession>A0A8H4RMA6</accession>
<name>A0A8H4RMA6_9HELO</name>
<evidence type="ECO:0000313" key="3">
    <source>
        <dbReference type="Proteomes" id="UP000566819"/>
    </source>
</evidence>
<dbReference type="PANTHER" id="PTHR39142">
    <property type="entry name" value="MID1P"/>
    <property type="match status" value="1"/>
</dbReference>
<keyword evidence="3" id="KW-1185">Reference proteome</keyword>
<evidence type="ECO:0008006" key="4">
    <source>
        <dbReference type="Google" id="ProtNLM"/>
    </source>
</evidence>
<feature type="region of interest" description="Disordered" evidence="1">
    <location>
        <begin position="146"/>
        <end position="173"/>
    </location>
</feature>